<evidence type="ECO:0000256" key="7">
    <source>
        <dbReference type="ARBA" id="ARBA00022670"/>
    </source>
</evidence>
<evidence type="ECO:0000259" key="18">
    <source>
        <dbReference type="Pfam" id="PF21485"/>
    </source>
</evidence>
<dbReference type="Gene3D" id="3.90.70.10">
    <property type="entry name" value="Cysteine proteinases"/>
    <property type="match status" value="1"/>
</dbReference>
<evidence type="ECO:0000256" key="6">
    <source>
        <dbReference type="ARBA" id="ARBA00022490"/>
    </source>
</evidence>
<evidence type="ECO:0000256" key="10">
    <source>
        <dbReference type="ARBA" id="ARBA00025347"/>
    </source>
</evidence>
<evidence type="ECO:0000256" key="12">
    <source>
        <dbReference type="ARBA" id="ARBA00030627"/>
    </source>
</evidence>
<evidence type="ECO:0000256" key="4">
    <source>
        <dbReference type="ARBA" id="ARBA00012465"/>
    </source>
</evidence>
<evidence type="ECO:0000256" key="11">
    <source>
        <dbReference type="ARBA" id="ARBA00026080"/>
    </source>
</evidence>
<dbReference type="GO" id="GO:0009636">
    <property type="term" value="P:response to toxic substance"/>
    <property type="evidence" value="ECO:0007669"/>
    <property type="project" value="TreeGrafter"/>
</dbReference>
<evidence type="ECO:0000256" key="1">
    <source>
        <dbReference type="ARBA" id="ARBA00000423"/>
    </source>
</evidence>
<dbReference type="Proteomes" id="UP000050424">
    <property type="component" value="Unassembled WGS sequence"/>
</dbReference>
<keyword evidence="8" id="KW-0378">Hydrolase</keyword>
<dbReference type="FunFam" id="3.90.70.10:FF:000021">
    <property type="entry name" value="Bleomycin hydrolase"/>
    <property type="match status" value="1"/>
</dbReference>
<dbReference type="EMBL" id="LKCW01000114">
    <property type="protein sequence ID" value="KPM39178.1"/>
    <property type="molecule type" value="Genomic_DNA"/>
</dbReference>
<evidence type="ECO:0000256" key="15">
    <source>
        <dbReference type="ARBA" id="ARBA00032353"/>
    </source>
</evidence>
<evidence type="ECO:0000313" key="20">
    <source>
        <dbReference type="Proteomes" id="UP000050424"/>
    </source>
</evidence>
<evidence type="ECO:0000256" key="9">
    <source>
        <dbReference type="ARBA" id="ARBA00022807"/>
    </source>
</evidence>
<dbReference type="InterPro" id="IPR000169">
    <property type="entry name" value="Pept_cys_AS"/>
</dbReference>
<dbReference type="Pfam" id="PF03051">
    <property type="entry name" value="Peptidase_C1_2"/>
    <property type="match status" value="1"/>
</dbReference>
<dbReference type="OrthoDB" id="2666448at2759"/>
<dbReference type="PROSITE" id="PS00139">
    <property type="entry name" value="THIOL_PROTEASE_CYS"/>
    <property type="match status" value="1"/>
</dbReference>
<dbReference type="InterPro" id="IPR004134">
    <property type="entry name" value="Peptidase_C1B"/>
</dbReference>
<dbReference type="CDD" id="cd04469">
    <property type="entry name" value="S1_Hex1"/>
    <property type="match status" value="1"/>
</dbReference>
<dbReference type="EC" id="3.4.22.40" evidence="4"/>
<evidence type="ECO:0000313" key="19">
    <source>
        <dbReference type="EMBL" id="KPM39178.1"/>
    </source>
</evidence>
<dbReference type="Gene3D" id="2.30.30.30">
    <property type="match status" value="1"/>
</dbReference>
<feature type="domain" description="Translation initiation factor 5A-like N-terminal" evidence="18">
    <location>
        <begin position="400"/>
        <end position="451"/>
    </location>
</feature>
<dbReference type="GO" id="GO:0140266">
    <property type="term" value="C:Woronin body"/>
    <property type="evidence" value="ECO:0007669"/>
    <property type="project" value="UniProtKB-ARBA"/>
</dbReference>
<sequence length="1170" mass="131297">MIHQFAADGFHVSSCGAEALELELAAREPEELTAGPKLASDWLKLPQELGWSWGELRNAGSVSVANLDFEARVPVPFSIFPSTYRDHESQTQTTTTTQVHEEVEIKPQPPKAGREGQYSSYTATATAEVVPPREEHQHSEEEVRITREEEHYHRPGAQREEYHHHEEQHHQIRDDRRPEPASEYTTSHAHVEIDTRHPYYSTPIDIAERQYRQRFRPGQQANFSVDPPSRPQYQTSNTFKVNNYTVEGRPAPSQYKNTEKTEINNFTVEGSRPQPQYFASEKTEINNFTVDPRAPSQPNYRASTKVNNFTVDTPVARPSFKSDVKISEETVEPAKFSRPQQKNKMGYYDEDGHYHSFRQGAHKLADKIAHPRGHEHVEVDIVREGGRSAGGPAGESYLPNTVTIPCHHIRLGDFLMLQGRPCQVIRISTSSATGQYRYLGVDLFTKQLHEESSFISNPAPSVVVQTMLGPVFKQYRVLDMQEGLIVAMTETGDVKQGLPVIDQSNLYTRLNNAFESGRGSLRVLVLNDGGRELAVDMKVIHGSRLNYTAEAYLGGICGSSRVEAKVARNPGPPDQLIPDRYLAVGEGCWEPHSIKVTGRLVTRLFPSRTLTAHPRPFIFSVSSLNRAYNISLLRRSLKRDKTHIPKSNLAKSDIGTLRSHSFVIMGAQPSKLAEPTLHEKAVLERLRSLQVQDDYVEVSSDAEKGSVGPLLRQAEGLPVHVLESWQSAFLKDPKNKLALTALSSQNPRQVLTSLPTQIADQQIYNVKIPFEGTPITNQRSSGRCWLFASTNVFRVALMKRHNLESFELSQAYLFYWDKLEKSNWFLEQIIDTAGEDLEGRLVQQLLGDLVSDGGQWDMVYNLVEKYGLVPQNLYPDSWSAMNTRALNSAVKTKLREFALKLRGMVNSEDGVSAAAVSSAKEKMLREISLIMTLLLGPPPNPEETFTWQYNDKDGKAHQIKTTPKAFSKDIYSPDLKFLTSNAIENMISLVHDPRHEPLSLLTVSRLGNIVGGRGISYVNVDMDTLKGTCIRMLKAGIPIFFGSDVGQFSDSSSGIMDLDLYSYELGFNTSLLGMSKAQRLMTGESQMTHAMVLTAVHLDEETGKPVRWRVQNSWGTAAGDKGWFVMSDAWMDEFVYQAVVDPRFCSKSVKDVLNKEPTVLPLWDPMGSLA</sequence>
<dbReference type="PANTHER" id="PTHR10363:SF2">
    <property type="entry name" value="BLEOMYCIN HYDROLASE"/>
    <property type="match status" value="1"/>
</dbReference>
<protein>
    <recommendedName>
        <fullName evidence="12">Bleomycin hydrolase</fullName>
        <ecNumber evidence="4">3.4.22.40</ecNumber>
    </recommendedName>
    <alternativeName>
        <fullName evidence="12">Bleomycin hydrolase</fullName>
    </alternativeName>
    <alternativeName>
        <fullName evidence="5">Cysteine proteinase 1, mitochondrial</fullName>
    </alternativeName>
    <alternativeName>
        <fullName evidence="15">Homocysteine-thiolactonase</fullName>
    </alternativeName>
    <alternativeName>
        <fullName evidence="13">Leucine aminopeptidase 3</fullName>
    </alternativeName>
    <alternativeName>
        <fullName evidence="14">Y3</fullName>
    </alternativeName>
</protein>
<dbReference type="InterPro" id="IPR014722">
    <property type="entry name" value="Rib_uL2_dom2"/>
</dbReference>
<comment type="caution">
    <text evidence="19">The sequence shown here is derived from an EMBL/GenBank/DDBJ whole genome shotgun (WGS) entry which is preliminary data.</text>
</comment>
<dbReference type="Pfam" id="PF21485">
    <property type="entry name" value="IF5A-like_N"/>
    <property type="match status" value="1"/>
</dbReference>
<evidence type="ECO:0000256" key="16">
    <source>
        <dbReference type="ARBA" id="ARBA00061629"/>
    </source>
</evidence>
<reference evidence="19 20" key="1">
    <citation type="submission" date="2015-09" db="EMBL/GenBank/DDBJ databases">
        <title>Draft genome of a European isolate of the apple canker pathogen Neonectria ditissima.</title>
        <authorList>
            <person name="Gomez-Cortecero A."/>
            <person name="Harrison R.J."/>
            <person name="Armitage A.D."/>
        </authorList>
    </citation>
    <scope>NUCLEOTIDE SEQUENCE [LARGE SCALE GENOMIC DNA]</scope>
    <source>
        <strain evidence="19 20">R09/05</strain>
    </source>
</reference>
<comment type="catalytic activity">
    <reaction evidence="1">
        <text>Inactivates bleomycin B2 (a cytotoxic glycometallopeptide) by hydrolysis of a carboxyamide bond of beta-aminoalanine, but also shows general aminopeptidase activity. The specificity varies somewhat with source, but amino acid arylamides of Met, Leu and Ala are preferred.</text>
        <dbReference type="EC" id="3.4.22.40"/>
    </reaction>
</comment>
<dbReference type="GO" id="GO:0030428">
    <property type="term" value="C:cell septum"/>
    <property type="evidence" value="ECO:0007669"/>
    <property type="project" value="UniProtKB-SubCell"/>
</dbReference>
<keyword evidence="6" id="KW-0963">Cytoplasm</keyword>
<dbReference type="GO" id="GO:0043418">
    <property type="term" value="P:homocysteine catabolic process"/>
    <property type="evidence" value="ECO:0007669"/>
    <property type="project" value="TreeGrafter"/>
</dbReference>
<dbReference type="GO" id="GO:0006508">
    <property type="term" value="P:proteolysis"/>
    <property type="evidence" value="ECO:0007669"/>
    <property type="project" value="UniProtKB-KW"/>
</dbReference>
<dbReference type="InterPro" id="IPR048670">
    <property type="entry name" value="IF5A-like_N"/>
</dbReference>
<dbReference type="InterPro" id="IPR037318">
    <property type="entry name" value="Hex1_S1"/>
</dbReference>
<dbReference type="Gene3D" id="2.40.50.140">
    <property type="entry name" value="Nucleic acid-binding proteins"/>
    <property type="match status" value="1"/>
</dbReference>
<comment type="subcellular location">
    <subcellularLocation>
        <location evidence="2">Cell septum</location>
    </subcellularLocation>
    <subcellularLocation>
        <location evidence="3">Cytoplasm</location>
    </subcellularLocation>
</comment>
<evidence type="ECO:0000256" key="13">
    <source>
        <dbReference type="ARBA" id="ARBA00031564"/>
    </source>
</evidence>
<dbReference type="InterPro" id="IPR038765">
    <property type="entry name" value="Papain-like_cys_pep_sf"/>
</dbReference>
<evidence type="ECO:0000256" key="5">
    <source>
        <dbReference type="ARBA" id="ARBA00016900"/>
    </source>
</evidence>
<dbReference type="STRING" id="78410.A0A0P7BFK9"/>
<dbReference type="InterPro" id="IPR008991">
    <property type="entry name" value="Translation_prot_SH3-like_sf"/>
</dbReference>
<feature type="compositionally biased region" description="Basic and acidic residues" evidence="17">
    <location>
        <begin position="131"/>
        <end position="180"/>
    </location>
</feature>
<evidence type="ECO:0000256" key="8">
    <source>
        <dbReference type="ARBA" id="ARBA00022801"/>
    </source>
</evidence>
<evidence type="ECO:0000256" key="2">
    <source>
        <dbReference type="ARBA" id="ARBA00004431"/>
    </source>
</evidence>
<evidence type="ECO:0000256" key="14">
    <source>
        <dbReference type="ARBA" id="ARBA00031859"/>
    </source>
</evidence>
<name>A0A0P7BFK9_9HYPO</name>
<dbReference type="SUPFAM" id="SSF50249">
    <property type="entry name" value="Nucleic acid-binding proteins"/>
    <property type="match status" value="1"/>
</dbReference>
<evidence type="ECO:0000256" key="3">
    <source>
        <dbReference type="ARBA" id="ARBA00004496"/>
    </source>
</evidence>
<comment type="subunit">
    <text evidence="11">Homohexamer. Binds to nucleic acids. Binds single-stranded DNA and RNA with higher affinity than double-stranded DNA.</text>
</comment>
<dbReference type="FunFam" id="2.30.30.30:FF:000033">
    <property type="entry name" value="Woronin body major protein HEX1"/>
    <property type="match status" value="1"/>
</dbReference>
<dbReference type="SUPFAM" id="SSF54001">
    <property type="entry name" value="Cysteine proteinases"/>
    <property type="match status" value="1"/>
</dbReference>
<dbReference type="AlphaFoldDB" id="A0A0P7BFK9"/>
<dbReference type="GO" id="GO:0004197">
    <property type="term" value="F:cysteine-type endopeptidase activity"/>
    <property type="evidence" value="ECO:0007669"/>
    <property type="project" value="UniProtKB-EC"/>
</dbReference>
<feature type="region of interest" description="Disordered" evidence="17">
    <location>
        <begin position="85"/>
        <end position="189"/>
    </location>
</feature>
<keyword evidence="9" id="KW-0788">Thiol protease</keyword>
<dbReference type="SUPFAM" id="SSF50104">
    <property type="entry name" value="Translation proteins SH3-like domain"/>
    <property type="match status" value="1"/>
</dbReference>
<keyword evidence="20" id="KW-1185">Reference proteome</keyword>
<gene>
    <name evidence="19" type="ORF">AK830_g7378</name>
</gene>
<dbReference type="PANTHER" id="PTHR10363">
    <property type="entry name" value="BLEOMYCIN HYDROLASE"/>
    <property type="match status" value="1"/>
</dbReference>
<proteinExistence type="inferred from homology"/>
<dbReference type="InterPro" id="IPR012340">
    <property type="entry name" value="NA-bd_OB-fold"/>
</dbReference>
<keyword evidence="7" id="KW-0645">Protease</keyword>
<comment type="function">
    <text evidence="10">The normal physiological role of the enzyme is unknown, but it is not essential for the viability of yeast cells. Has aminopeptidase activity, shortening substrate peptides sequentially by 1 amino acid. Has bleomycin hydrolase activity, which can protect the cell from the toxic effects of bleomycin. Has homocysteine-thiolactonase activity, protecting the cell against homocysteine toxicity. Acts as a repressor in the GAL4 regulatory system, but this does not require either the peptidase or nucleic acid-binding activities.</text>
</comment>
<dbReference type="CDD" id="cd00585">
    <property type="entry name" value="Peptidase_C1B"/>
    <property type="match status" value="1"/>
</dbReference>
<organism evidence="19 20">
    <name type="scientific">Neonectria ditissima</name>
    <dbReference type="NCBI Taxonomy" id="78410"/>
    <lineage>
        <taxon>Eukaryota</taxon>
        <taxon>Fungi</taxon>
        <taxon>Dikarya</taxon>
        <taxon>Ascomycota</taxon>
        <taxon>Pezizomycotina</taxon>
        <taxon>Sordariomycetes</taxon>
        <taxon>Hypocreomycetidae</taxon>
        <taxon>Hypocreales</taxon>
        <taxon>Nectriaceae</taxon>
        <taxon>Neonectria</taxon>
    </lineage>
</organism>
<comment type="similarity">
    <text evidence="16">Belongs to the eIF-5A family. Hex1 subfamily.</text>
</comment>
<dbReference type="GO" id="GO:0070005">
    <property type="term" value="F:cysteine-type aminopeptidase activity"/>
    <property type="evidence" value="ECO:0007669"/>
    <property type="project" value="InterPro"/>
</dbReference>
<accession>A0A0P7BFK9</accession>
<evidence type="ECO:0000256" key="17">
    <source>
        <dbReference type="SAM" id="MobiDB-lite"/>
    </source>
</evidence>